<dbReference type="InterPro" id="IPR007356">
    <property type="entry name" value="tRNA_m1G_MeTrfase_euk"/>
</dbReference>
<evidence type="ECO:0000259" key="10">
    <source>
        <dbReference type="PROSITE" id="PS51675"/>
    </source>
</evidence>
<evidence type="ECO:0000256" key="3">
    <source>
        <dbReference type="ARBA" id="ARBA00022603"/>
    </source>
</evidence>
<reference evidence="11 12" key="1">
    <citation type="submission" date="2016-07" db="EMBL/GenBank/DDBJ databases">
        <title>Comparative genomics of the entomopathogenic fungus Beauveria bassiana.</title>
        <authorList>
            <person name="Valero Jimenez C.A."/>
            <person name="Zwaan B.J."/>
            <person name="Van Kan J.A."/>
            <person name="Takken W."/>
            <person name="Debets A.J."/>
            <person name="Schoustra S.E."/>
            <person name="Koenraadt C.J."/>
        </authorList>
    </citation>
    <scope>NUCLEOTIDE SEQUENCE [LARGE SCALE GENOMIC DNA]</scope>
    <source>
        <strain evidence="11 12">ARSEF 8028</strain>
    </source>
</reference>
<keyword evidence="3" id="KW-0489">Methyltransferase</keyword>
<feature type="region of interest" description="Disordered" evidence="9">
    <location>
        <begin position="408"/>
        <end position="467"/>
    </location>
</feature>
<organism evidence="11 12">
    <name type="scientific">Beauveria bassiana</name>
    <name type="common">White muscardine disease fungus</name>
    <name type="synonym">Tritirachium shiotae</name>
    <dbReference type="NCBI Taxonomy" id="176275"/>
    <lineage>
        <taxon>Eukaryota</taxon>
        <taxon>Fungi</taxon>
        <taxon>Dikarya</taxon>
        <taxon>Ascomycota</taxon>
        <taxon>Pezizomycotina</taxon>
        <taxon>Sordariomycetes</taxon>
        <taxon>Hypocreomycetidae</taxon>
        <taxon>Hypocreales</taxon>
        <taxon>Cordycipitaceae</taxon>
        <taxon>Beauveria</taxon>
    </lineage>
</organism>
<comment type="catalytic activity">
    <reaction evidence="8">
        <text>guanosine(9) in tRNA + S-adenosyl-L-methionine = N(1)-methylguanosine(9) in tRNA + S-adenosyl-L-homocysteine + H(+)</text>
        <dbReference type="Rhea" id="RHEA:43156"/>
        <dbReference type="Rhea" id="RHEA-COMP:10367"/>
        <dbReference type="Rhea" id="RHEA-COMP:10368"/>
        <dbReference type="ChEBI" id="CHEBI:15378"/>
        <dbReference type="ChEBI" id="CHEBI:57856"/>
        <dbReference type="ChEBI" id="CHEBI:59789"/>
        <dbReference type="ChEBI" id="CHEBI:73542"/>
        <dbReference type="ChEBI" id="CHEBI:74269"/>
        <dbReference type="EC" id="2.1.1.221"/>
    </reaction>
</comment>
<feature type="region of interest" description="Disordered" evidence="9">
    <location>
        <begin position="54"/>
        <end position="129"/>
    </location>
</feature>
<evidence type="ECO:0000256" key="4">
    <source>
        <dbReference type="ARBA" id="ARBA00022679"/>
    </source>
</evidence>
<evidence type="ECO:0000256" key="7">
    <source>
        <dbReference type="ARBA" id="ARBA00032166"/>
    </source>
</evidence>
<feature type="compositionally biased region" description="Basic and acidic residues" evidence="9">
    <location>
        <begin position="107"/>
        <end position="117"/>
    </location>
</feature>
<protein>
    <recommendedName>
        <fullName evidence="2">tRNA (guanine(9)-N1)-methyltransferase</fullName>
        <ecNumber evidence="1">2.1.1.221</ecNumber>
    </recommendedName>
    <alternativeName>
        <fullName evidence="7">tRNA methyltransferase 10</fullName>
    </alternativeName>
    <alternativeName>
        <fullName evidence="6">tRNA(m1G9)-methyltransferase</fullName>
    </alternativeName>
</protein>
<feature type="compositionally biased region" description="Basic residues" evidence="9">
    <location>
        <begin position="118"/>
        <end position="129"/>
    </location>
</feature>
<dbReference type="GO" id="GO:0052905">
    <property type="term" value="F:tRNA (guanosine(9)-N1)-methyltransferase activity"/>
    <property type="evidence" value="ECO:0007669"/>
    <property type="project" value="UniProtKB-EC"/>
</dbReference>
<feature type="compositionally biased region" description="Acidic residues" evidence="9">
    <location>
        <begin position="414"/>
        <end position="436"/>
    </location>
</feature>
<dbReference type="SMR" id="A0A2S7Y457"/>
<dbReference type="Proteomes" id="UP000237441">
    <property type="component" value="Unassembled WGS sequence"/>
</dbReference>
<evidence type="ECO:0000256" key="5">
    <source>
        <dbReference type="ARBA" id="ARBA00022691"/>
    </source>
</evidence>
<evidence type="ECO:0000256" key="6">
    <source>
        <dbReference type="ARBA" id="ARBA00031792"/>
    </source>
</evidence>
<dbReference type="PANTHER" id="PTHR13563:SF13">
    <property type="entry name" value="TRNA METHYLTRANSFERASE 10 HOMOLOG A"/>
    <property type="match status" value="1"/>
</dbReference>
<evidence type="ECO:0000256" key="9">
    <source>
        <dbReference type="SAM" id="MobiDB-lite"/>
    </source>
</evidence>
<dbReference type="AlphaFoldDB" id="A0A2S7Y457"/>
<dbReference type="InterPro" id="IPR028564">
    <property type="entry name" value="MT_TRM10-typ"/>
</dbReference>
<feature type="compositionally biased region" description="Basic and acidic residues" evidence="9">
    <location>
        <begin position="437"/>
        <end position="456"/>
    </location>
</feature>
<evidence type="ECO:0000256" key="2">
    <source>
        <dbReference type="ARBA" id="ARBA00020451"/>
    </source>
</evidence>
<dbReference type="GO" id="GO:0005634">
    <property type="term" value="C:nucleus"/>
    <property type="evidence" value="ECO:0007669"/>
    <property type="project" value="TreeGrafter"/>
</dbReference>
<keyword evidence="5" id="KW-0949">S-adenosyl-L-methionine</keyword>
<dbReference type="Gene3D" id="3.40.1280.30">
    <property type="match status" value="1"/>
</dbReference>
<comment type="caution">
    <text evidence="11">The sequence shown here is derived from an EMBL/GenBank/DDBJ whole genome shotgun (WGS) entry which is preliminary data.</text>
</comment>
<dbReference type="CDD" id="cd18089">
    <property type="entry name" value="SPOUT_Trm10-like"/>
    <property type="match status" value="1"/>
</dbReference>
<dbReference type="EMBL" id="JRHA01000002">
    <property type="protein sequence ID" value="PQK10632.1"/>
    <property type="molecule type" value="Genomic_DNA"/>
</dbReference>
<proteinExistence type="predicted"/>
<evidence type="ECO:0000256" key="1">
    <source>
        <dbReference type="ARBA" id="ARBA00012797"/>
    </source>
</evidence>
<evidence type="ECO:0000313" key="12">
    <source>
        <dbReference type="Proteomes" id="UP000237441"/>
    </source>
</evidence>
<feature type="domain" description="SAM-dependent MTase TRM10-type" evidence="10">
    <location>
        <begin position="150"/>
        <end position="407"/>
    </location>
</feature>
<keyword evidence="4" id="KW-0808">Transferase</keyword>
<dbReference type="PROSITE" id="PS51675">
    <property type="entry name" value="SAM_MT_TRM10"/>
    <property type="match status" value="1"/>
</dbReference>
<dbReference type="InterPro" id="IPR038459">
    <property type="entry name" value="MT_TRM10-typ_sf"/>
</dbReference>
<dbReference type="EC" id="2.1.1.221" evidence="1"/>
<evidence type="ECO:0000313" key="11">
    <source>
        <dbReference type="EMBL" id="PQK10632.1"/>
    </source>
</evidence>
<dbReference type="GO" id="GO:0000049">
    <property type="term" value="F:tRNA binding"/>
    <property type="evidence" value="ECO:0007669"/>
    <property type="project" value="TreeGrafter"/>
</dbReference>
<sequence length="467" mass="51562">MRVTSVIYLGAASISNLARRIGPATSTYLSPVVRSRSTLISQSRISRLHLYTMSSNETSTAPSEALPDAHTPSQPAPSAPLPSAAVSHLQQPTPMSKNALKRLRKQQAWEDGREDRRLQRKEKRQAHKLRVRSERAALIAGGADPRVVYNRDKRANAPLVPLAIVVDCDFEPYMTDKERISLSSQVTRAYSDNRNAKYRAHLWIAGFNGKLAERFDTVLQAQQNSWKGASVFSGDFAACAVEARAQMAAKKTVALEDGAAEQEGNQKHNEQLLIGPLRRSLESPAPWPRDAHDPFPLPDLEPPLDPAYKDVVYLSSDSPYTLARLEPNTTYVVGGLVDKNREKGLCYRRARERGIRTARLPIGQFMVMRSRQVLATNHVVDIMLKWLEHEDWGKAFLSVIPKRKGGILRGDGEPAAEAEVEAGEADGENGEPVEEVDEKKGERAEGGGEQAEEKPTETAALTQIPIA</sequence>
<name>A0A2S7Y457_BEABA</name>
<accession>A0A2S7Y457</accession>
<dbReference type="GO" id="GO:0002939">
    <property type="term" value="P:tRNA N1-guanine methylation"/>
    <property type="evidence" value="ECO:0007669"/>
    <property type="project" value="TreeGrafter"/>
</dbReference>
<evidence type="ECO:0000256" key="8">
    <source>
        <dbReference type="ARBA" id="ARBA00048434"/>
    </source>
</evidence>
<dbReference type="OrthoDB" id="278300at2759"/>
<gene>
    <name evidence="11" type="ORF">BB8028_0002g09510</name>
</gene>
<dbReference type="PANTHER" id="PTHR13563">
    <property type="entry name" value="TRNA (GUANINE-9-) METHYLTRANSFERASE"/>
    <property type="match status" value="1"/>
</dbReference>